<dbReference type="SUPFAM" id="SSF53756">
    <property type="entry name" value="UDP-Glycosyltransferase/glycogen phosphorylase"/>
    <property type="match status" value="1"/>
</dbReference>
<sequence>MSEENMKVLLVTRTLNQKQNDGGSIVSKRNYRMLCQCCGYNNIDTLEIKKVSNFIKLRNLLFREDYGVTKPIKKAFVDMVENTKYDFVFFNSSLYGELVKICATKNILTIVFYHNVEFKYYRAMFHNYKNFLSYVFSTYIKSIEKKSTIYSDFRIALTDRDAAGINDIYKKPCDLILPISMPMRNISVVRRKSLNKNCAFIGSDFFANCQGIYWFIEKVLPFIDCELILAGSICNAVSAQYPDRQGIHFVGYVDNLDSFYYDIDFIVSPIFAGSGMKTKTVEALSYGKSVVGTEEAFVGIIADFNKIGGFCNTAEDFISCINGKKFELFNKYSYSYFKQNLSDDNIFEKFNMFCKAKNIFGN</sequence>
<dbReference type="Gene3D" id="3.40.50.2000">
    <property type="entry name" value="Glycogen Phosphorylase B"/>
    <property type="match status" value="1"/>
</dbReference>
<evidence type="ECO:0000313" key="2">
    <source>
        <dbReference type="Proteomes" id="UP000671908"/>
    </source>
</evidence>
<dbReference type="KEGG" id="tpav:HRQ91_08660"/>
<dbReference type="Proteomes" id="UP000671908">
    <property type="component" value="Chromosome"/>
</dbReference>
<dbReference type="EMBL" id="CP054142">
    <property type="protein sequence ID" value="QTQ14520.1"/>
    <property type="molecule type" value="Genomic_DNA"/>
</dbReference>
<proteinExistence type="predicted"/>
<gene>
    <name evidence="1" type="ORF">HRQ91_08660</name>
</gene>
<accession>A0A975IEX2</accession>
<organism evidence="1 2">
    <name type="scientific">Treponema parvum</name>
    <dbReference type="NCBI Taxonomy" id="138851"/>
    <lineage>
        <taxon>Bacteria</taxon>
        <taxon>Pseudomonadati</taxon>
        <taxon>Spirochaetota</taxon>
        <taxon>Spirochaetia</taxon>
        <taxon>Spirochaetales</taxon>
        <taxon>Treponemataceae</taxon>
        <taxon>Treponema</taxon>
    </lineage>
</organism>
<dbReference type="RefSeq" id="WP_210119172.1">
    <property type="nucleotide sequence ID" value="NZ_CP054142.1"/>
</dbReference>
<name>A0A975IEX2_9SPIR</name>
<protein>
    <submittedName>
        <fullName evidence="1">Glycosyltransferase family 4 protein</fullName>
    </submittedName>
</protein>
<dbReference type="Pfam" id="PF13692">
    <property type="entry name" value="Glyco_trans_1_4"/>
    <property type="match status" value="1"/>
</dbReference>
<reference evidence="1 2" key="1">
    <citation type="journal article" date="2021" name="Microbiol. Resour. Announc.">
        <title>Complete Genome Sequences of Three Human Oral Treponema parvum Isolates.</title>
        <authorList>
            <person name="Zeng H."/>
            <person name="Watt R.M."/>
        </authorList>
    </citation>
    <scope>NUCLEOTIDE SEQUENCE [LARGE SCALE GENOMIC DNA]</scope>
    <source>
        <strain evidence="1 2">ATCC 700770</strain>
    </source>
</reference>
<keyword evidence="2" id="KW-1185">Reference proteome</keyword>
<dbReference type="AlphaFoldDB" id="A0A975IEX2"/>
<evidence type="ECO:0000313" key="1">
    <source>
        <dbReference type="EMBL" id="QTQ14520.1"/>
    </source>
</evidence>